<evidence type="ECO:0000313" key="5">
    <source>
        <dbReference type="Proteomes" id="UP001174136"/>
    </source>
</evidence>
<dbReference type="InterPro" id="IPR014352">
    <property type="entry name" value="FERM/acyl-CoA-bd_prot_sf"/>
</dbReference>
<evidence type="ECO:0000259" key="3">
    <source>
        <dbReference type="PROSITE" id="PS51228"/>
    </source>
</evidence>
<accession>A0AA47MJZ8</accession>
<dbReference type="InterPro" id="IPR035984">
    <property type="entry name" value="Acyl-CoA-binding_sf"/>
</dbReference>
<proteinExistence type="inferred from homology"/>
<evidence type="ECO:0000256" key="2">
    <source>
        <dbReference type="ARBA" id="ARBA00023121"/>
    </source>
</evidence>
<dbReference type="PRINTS" id="PR00689">
    <property type="entry name" value="ACOABINDINGP"/>
</dbReference>
<keyword evidence="5" id="KW-1185">Reference proteome</keyword>
<dbReference type="Proteomes" id="UP001174136">
    <property type="component" value="Unassembled WGS sequence"/>
</dbReference>
<dbReference type="PROSITE" id="PS51228">
    <property type="entry name" value="ACB_2"/>
    <property type="match status" value="1"/>
</dbReference>
<dbReference type="GO" id="GO:0006631">
    <property type="term" value="P:fatty acid metabolic process"/>
    <property type="evidence" value="ECO:0007669"/>
    <property type="project" value="TreeGrafter"/>
</dbReference>
<evidence type="ECO:0000256" key="1">
    <source>
        <dbReference type="ARBA" id="ARBA00005567"/>
    </source>
</evidence>
<keyword evidence="2" id="KW-0446">Lipid-binding</keyword>
<dbReference type="EMBL" id="JAOPHQ010003750">
    <property type="protein sequence ID" value="KAK0141728.1"/>
    <property type="molecule type" value="Genomic_DNA"/>
</dbReference>
<dbReference type="Pfam" id="PF00887">
    <property type="entry name" value="ACBP"/>
    <property type="match status" value="1"/>
</dbReference>
<dbReference type="InterPro" id="IPR022408">
    <property type="entry name" value="Acyl-CoA-binding_prot_CS"/>
</dbReference>
<dbReference type="AlphaFoldDB" id="A0AA47MJZ8"/>
<reference evidence="4" key="1">
    <citation type="journal article" date="2023" name="Front. Mar. Sci.">
        <title>A new Merluccius polli reference genome to investigate the effects of global change in West African waters.</title>
        <authorList>
            <person name="Mateo J.L."/>
            <person name="Blanco-Fernandez C."/>
            <person name="Garcia-Vazquez E."/>
            <person name="Machado-Schiaffino G."/>
        </authorList>
    </citation>
    <scope>NUCLEOTIDE SEQUENCE</scope>
    <source>
        <strain evidence="4">C29</strain>
        <tissue evidence="4">Fin</tissue>
    </source>
</reference>
<name>A0AA47MJZ8_MERPO</name>
<protein>
    <submittedName>
        <fullName evidence="4">Acyl-CoA-binding protein</fullName>
    </submittedName>
</protein>
<dbReference type="PANTHER" id="PTHR23310:SF62">
    <property type="entry name" value="ACYL-COA BINDING PROTEIN 1, ISOFORM A"/>
    <property type="match status" value="1"/>
</dbReference>
<organism evidence="4 5">
    <name type="scientific">Merluccius polli</name>
    <name type="common">Benguela hake</name>
    <name type="synonym">Merluccius cadenati</name>
    <dbReference type="NCBI Taxonomy" id="89951"/>
    <lineage>
        <taxon>Eukaryota</taxon>
        <taxon>Metazoa</taxon>
        <taxon>Chordata</taxon>
        <taxon>Craniata</taxon>
        <taxon>Vertebrata</taxon>
        <taxon>Euteleostomi</taxon>
        <taxon>Actinopterygii</taxon>
        <taxon>Neopterygii</taxon>
        <taxon>Teleostei</taxon>
        <taxon>Neoteleostei</taxon>
        <taxon>Acanthomorphata</taxon>
        <taxon>Zeiogadaria</taxon>
        <taxon>Gadariae</taxon>
        <taxon>Gadiformes</taxon>
        <taxon>Gadoidei</taxon>
        <taxon>Merlucciidae</taxon>
        <taxon>Merluccius</taxon>
    </lineage>
</organism>
<dbReference type="PANTHER" id="PTHR23310">
    <property type="entry name" value="ACYL-COA-BINDING PROTEIN, ACBP"/>
    <property type="match status" value="1"/>
</dbReference>
<dbReference type="PROSITE" id="PS00880">
    <property type="entry name" value="ACB_1"/>
    <property type="match status" value="1"/>
</dbReference>
<evidence type="ECO:0000313" key="4">
    <source>
        <dbReference type="EMBL" id="KAK0141728.1"/>
    </source>
</evidence>
<comment type="caution">
    <text evidence="4">The sequence shown here is derived from an EMBL/GenBank/DDBJ whole genome shotgun (WGS) entry which is preliminary data.</text>
</comment>
<dbReference type="SUPFAM" id="SSF47027">
    <property type="entry name" value="Acyl-CoA binding protein"/>
    <property type="match status" value="1"/>
</dbReference>
<dbReference type="GO" id="GO:0000062">
    <property type="term" value="F:fatty-acyl-CoA binding"/>
    <property type="evidence" value="ECO:0007669"/>
    <property type="project" value="InterPro"/>
</dbReference>
<dbReference type="InterPro" id="IPR000582">
    <property type="entry name" value="Acyl-CoA-binding_protein"/>
</dbReference>
<gene>
    <name evidence="4" type="primary">DBI_1</name>
    <name evidence="4" type="ORF">N1851_020605</name>
</gene>
<sequence>MQCDRFNHQRRLYKPGAPCAARLNRIDPTACRHEEAFLRAVEEAKVLKERPSVADLGVLYGLYKQATEGNVGTERPGILDFVGRKKWDAWKSREGLTKQEAMESYIKAVEGFKEKYGI</sequence>
<dbReference type="Gene3D" id="1.20.80.10">
    <property type="match status" value="1"/>
</dbReference>
<feature type="domain" description="ACB" evidence="3">
    <location>
        <begin position="33"/>
        <end position="118"/>
    </location>
</feature>
<comment type="similarity">
    <text evidence="1">Belongs to the ACBP family.</text>
</comment>